<keyword evidence="5" id="KW-1003">Cell membrane</keyword>
<dbReference type="InterPro" id="IPR017441">
    <property type="entry name" value="Protein_kinase_ATP_BS"/>
</dbReference>
<dbReference type="SUPFAM" id="SSF56112">
    <property type="entry name" value="Protein kinase-like (PK-like)"/>
    <property type="match status" value="1"/>
</dbReference>
<evidence type="ECO:0000256" key="7">
    <source>
        <dbReference type="ARBA" id="ARBA00022553"/>
    </source>
</evidence>
<evidence type="ECO:0000256" key="5">
    <source>
        <dbReference type="ARBA" id="ARBA00022475"/>
    </source>
</evidence>
<dbReference type="InterPro" id="IPR000719">
    <property type="entry name" value="Prot_kinase_dom"/>
</dbReference>
<evidence type="ECO:0000313" key="27">
    <source>
        <dbReference type="Proteomes" id="UP000077755"/>
    </source>
</evidence>
<dbReference type="PROSITE" id="PS00108">
    <property type="entry name" value="PROTEIN_KINASE_ST"/>
    <property type="match status" value="1"/>
</dbReference>
<feature type="transmembrane region" description="Helical" evidence="23">
    <location>
        <begin position="646"/>
        <end position="666"/>
    </location>
</feature>
<evidence type="ECO:0000256" key="8">
    <source>
        <dbReference type="ARBA" id="ARBA00022614"/>
    </source>
</evidence>
<comment type="catalytic activity">
    <reaction evidence="21">
        <text>L-seryl-[protein] + ATP = O-phospho-L-seryl-[protein] + ADP + H(+)</text>
        <dbReference type="Rhea" id="RHEA:17989"/>
        <dbReference type="Rhea" id="RHEA-COMP:9863"/>
        <dbReference type="Rhea" id="RHEA-COMP:11604"/>
        <dbReference type="ChEBI" id="CHEBI:15378"/>
        <dbReference type="ChEBI" id="CHEBI:29999"/>
        <dbReference type="ChEBI" id="CHEBI:30616"/>
        <dbReference type="ChEBI" id="CHEBI:83421"/>
        <dbReference type="ChEBI" id="CHEBI:456216"/>
        <dbReference type="EC" id="2.7.11.1"/>
    </reaction>
</comment>
<dbReference type="InterPro" id="IPR001611">
    <property type="entry name" value="Leu-rich_rpt"/>
</dbReference>
<evidence type="ECO:0000256" key="13">
    <source>
        <dbReference type="ARBA" id="ARBA00022741"/>
    </source>
</evidence>
<organism evidence="26 27">
    <name type="scientific">Daucus carota subsp. sativus</name>
    <name type="common">Carrot</name>
    <dbReference type="NCBI Taxonomy" id="79200"/>
    <lineage>
        <taxon>Eukaryota</taxon>
        <taxon>Viridiplantae</taxon>
        <taxon>Streptophyta</taxon>
        <taxon>Embryophyta</taxon>
        <taxon>Tracheophyta</taxon>
        <taxon>Spermatophyta</taxon>
        <taxon>Magnoliopsida</taxon>
        <taxon>eudicotyledons</taxon>
        <taxon>Gunneridae</taxon>
        <taxon>Pentapetalae</taxon>
        <taxon>asterids</taxon>
        <taxon>campanulids</taxon>
        <taxon>Apiales</taxon>
        <taxon>Apiaceae</taxon>
        <taxon>Apioideae</taxon>
        <taxon>Scandiceae</taxon>
        <taxon>Daucinae</taxon>
        <taxon>Daucus</taxon>
        <taxon>Daucus sect. Daucus</taxon>
    </lineage>
</organism>
<dbReference type="FunFam" id="3.80.10.10:FF:000275">
    <property type="entry name" value="Leucine-rich repeat receptor-like protein kinase"/>
    <property type="match status" value="1"/>
</dbReference>
<dbReference type="InterPro" id="IPR008271">
    <property type="entry name" value="Ser/Thr_kinase_AS"/>
</dbReference>
<dbReference type="FunFam" id="3.80.10.10:FF:000288">
    <property type="entry name" value="LRR receptor-like serine/threonine-protein kinase EFR"/>
    <property type="match status" value="1"/>
</dbReference>
<dbReference type="PANTHER" id="PTHR27000">
    <property type="entry name" value="LEUCINE-RICH REPEAT RECEPTOR-LIKE PROTEIN KINASE FAMILY PROTEIN-RELATED"/>
    <property type="match status" value="1"/>
</dbReference>
<dbReference type="GO" id="GO:0006952">
    <property type="term" value="P:defense response"/>
    <property type="evidence" value="ECO:0007669"/>
    <property type="project" value="UniProtKB-ARBA"/>
</dbReference>
<dbReference type="EMBL" id="CP093346">
    <property type="protein sequence ID" value="WOG95996.1"/>
    <property type="molecule type" value="Genomic_DNA"/>
</dbReference>
<dbReference type="EC" id="2.7.11.1" evidence="4"/>
<dbReference type="InterPro" id="IPR032675">
    <property type="entry name" value="LRR_dom_sf"/>
</dbReference>
<dbReference type="Proteomes" id="UP000077755">
    <property type="component" value="Chromosome 4"/>
</dbReference>
<sequence>MAPSVMFNNALSICTVFLLILPKFIFCASNETDHLALLAIKSRIIHDPSGITAAWNDSLHFCRWAGVTCGHLHQRVTVLNLTSLGLVGTLSPHIGNLTFLTGINLEVNDFYGKIPEEVGNLFRLKYLNMSNNSFSGEIPRNISGCLSLVQISLGFNRLTGKIPYELGSMQKLEKMKLHYNGLTGLIPDSFGNLSSISTFSLSVNNLEGNIPASLAKLKNLQFLGIGLNKLSGVIPPSVFNISSLVKITLPYNQLYGSLPSTLGFSLPNLQVLNLGHNLISGSLPESLSNASNLLEIDVDGSQFTGKVSVDFGGLPNLWWLVLSSNHLEGDLSFMKSLTTCRLLKMLVLSDNQFEGVLPNAIANLSTELLTLRLGSNKLSGSIPSAIGNLVNLTELQLQTNKFSGSIPKSIGNLRMLRRLNLSENELSGSIPPSLSSIPQLYSLHLEKNRLNGTVPPTFGNFQYLQDLDLSQNTLDGTIPESIMGLSSLTISLNLAQNHLNGSLPSKIGALINLAYLDVSDNMLSGEISSSLSRCLALEHLHMEGNFFQGSIPPSFKFLKGLQVMDVSRNNLSGKLPNFLQIISLKKLNLSFNRFEGEVPREGIFRNRTAVSIDGNRYLCGGVPEFHLVSCPQNEEEKGKTFFGLKLLIPILTGLLALVLLMSILIIRRLRKTKKEPSIASSSTRGFFMNVSYQNLYEATGGFSSTNLIGSGSFGSVYKGVLDPDGTDVAVKVLHLYQRGAIKSFIAECEVLRNTRHRNLVKVLTACSSIDSQTNEFKALVYEYMPNGSLESWLHHITRPDEAFNEPRTLNLFQRLNIAIDVASALDYLHHQCHKPIVHCDLKPSNILLDNDMTAHVGDFGLAKFIPDSNSKSYSNQSSSVGLRGTIGYAPPEYGMGSKLSPDGDVYAYGILLLEMFTRKRPTDSLFVEGLDLHKFVKTSLPDQITNIVDPTLLSALEVDNENDDEETVAMNNLGMEQLNVDQMQECLASILNIGVACSGESPRERMDIGDVIKELQLIKEILRASGMNFSSISQ</sequence>
<feature type="chain" id="PRO_5041961549" description="non-specific serine/threonine protein kinase" evidence="24">
    <location>
        <begin position="28"/>
        <end position="1034"/>
    </location>
</feature>
<dbReference type="SMART" id="SM00220">
    <property type="entry name" value="S_TKc"/>
    <property type="match status" value="1"/>
</dbReference>
<evidence type="ECO:0000313" key="26">
    <source>
        <dbReference type="EMBL" id="WOG95996.1"/>
    </source>
</evidence>
<evidence type="ECO:0000256" key="21">
    <source>
        <dbReference type="ARBA" id="ARBA00048679"/>
    </source>
</evidence>
<evidence type="ECO:0000256" key="20">
    <source>
        <dbReference type="ARBA" id="ARBA00047899"/>
    </source>
</evidence>
<gene>
    <name evidence="26" type="ORF">DCAR_0415326</name>
</gene>
<dbReference type="InterPro" id="IPR011009">
    <property type="entry name" value="Kinase-like_dom_sf"/>
</dbReference>
<evidence type="ECO:0000256" key="9">
    <source>
        <dbReference type="ARBA" id="ARBA00022679"/>
    </source>
</evidence>
<dbReference type="PROSITE" id="PS50011">
    <property type="entry name" value="PROTEIN_KINASE_DOM"/>
    <property type="match status" value="1"/>
</dbReference>
<evidence type="ECO:0000256" key="14">
    <source>
        <dbReference type="ARBA" id="ARBA00022777"/>
    </source>
</evidence>
<proteinExistence type="inferred from homology"/>
<dbReference type="Gene3D" id="3.30.200.20">
    <property type="entry name" value="Phosphorylase Kinase, domain 1"/>
    <property type="match status" value="1"/>
</dbReference>
<evidence type="ECO:0000256" key="4">
    <source>
        <dbReference type="ARBA" id="ARBA00012513"/>
    </source>
</evidence>
<keyword evidence="11 24" id="KW-0732">Signal</keyword>
<keyword evidence="27" id="KW-1185">Reference proteome</keyword>
<evidence type="ECO:0000256" key="19">
    <source>
        <dbReference type="ARBA" id="ARBA00023180"/>
    </source>
</evidence>
<dbReference type="GO" id="GO:0051707">
    <property type="term" value="P:response to other organism"/>
    <property type="evidence" value="ECO:0007669"/>
    <property type="project" value="UniProtKB-ARBA"/>
</dbReference>
<keyword evidence="16 23" id="KW-1133">Transmembrane helix</keyword>
<evidence type="ECO:0000256" key="11">
    <source>
        <dbReference type="ARBA" id="ARBA00022729"/>
    </source>
</evidence>
<dbReference type="Pfam" id="PF08263">
    <property type="entry name" value="LRRNT_2"/>
    <property type="match status" value="1"/>
</dbReference>
<keyword evidence="8" id="KW-0433">Leucine-rich repeat</keyword>
<name>A0AAF0WW40_DAUCS</name>
<dbReference type="Pfam" id="PF00069">
    <property type="entry name" value="Pkinase"/>
    <property type="match status" value="1"/>
</dbReference>
<dbReference type="FunFam" id="3.80.10.10:FF:000383">
    <property type="entry name" value="Leucine-rich repeat receptor protein kinase EMS1"/>
    <property type="match status" value="1"/>
</dbReference>
<accession>A0AAF0WW40</accession>
<keyword evidence="12" id="KW-0677">Repeat</keyword>
<dbReference type="FunFam" id="3.30.200.20:FF:000432">
    <property type="entry name" value="LRR receptor-like serine/threonine-protein kinase EFR"/>
    <property type="match status" value="1"/>
</dbReference>
<evidence type="ECO:0000256" key="10">
    <source>
        <dbReference type="ARBA" id="ARBA00022692"/>
    </source>
</evidence>
<dbReference type="PANTHER" id="PTHR27000:SF777">
    <property type="entry name" value="PROTEIN KINASE DOMAIN-CONTAINING PROTEIN"/>
    <property type="match status" value="1"/>
</dbReference>
<keyword evidence="15 22" id="KW-0067">ATP-binding</keyword>
<comment type="subcellular location">
    <subcellularLocation>
        <location evidence="1">Cell membrane</location>
        <topology evidence="1">Single-pass type I membrane protein</topology>
    </subcellularLocation>
</comment>
<comment type="similarity">
    <text evidence="3">Belongs to the RLP family.</text>
</comment>
<keyword evidence="14" id="KW-0418">Kinase</keyword>
<evidence type="ECO:0000256" key="22">
    <source>
        <dbReference type="PROSITE-ProRule" id="PRU10141"/>
    </source>
</evidence>
<feature type="domain" description="Protein kinase" evidence="25">
    <location>
        <begin position="702"/>
        <end position="1018"/>
    </location>
</feature>
<evidence type="ECO:0000256" key="6">
    <source>
        <dbReference type="ARBA" id="ARBA00022527"/>
    </source>
</evidence>
<keyword evidence="10 23" id="KW-0812">Transmembrane</keyword>
<comment type="catalytic activity">
    <reaction evidence="20">
        <text>L-threonyl-[protein] + ATP = O-phospho-L-threonyl-[protein] + ADP + H(+)</text>
        <dbReference type="Rhea" id="RHEA:46608"/>
        <dbReference type="Rhea" id="RHEA-COMP:11060"/>
        <dbReference type="Rhea" id="RHEA-COMP:11605"/>
        <dbReference type="ChEBI" id="CHEBI:15378"/>
        <dbReference type="ChEBI" id="CHEBI:30013"/>
        <dbReference type="ChEBI" id="CHEBI:30616"/>
        <dbReference type="ChEBI" id="CHEBI:61977"/>
        <dbReference type="ChEBI" id="CHEBI:456216"/>
        <dbReference type="EC" id="2.7.11.1"/>
    </reaction>
</comment>
<evidence type="ECO:0000256" key="2">
    <source>
        <dbReference type="ARBA" id="ARBA00008684"/>
    </source>
</evidence>
<keyword evidence="19" id="KW-0325">Glycoprotein</keyword>
<evidence type="ECO:0000256" key="23">
    <source>
        <dbReference type="SAM" id="Phobius"/>
    </source>
</evidence>
<evidence type="ECO:0000256" key="24">
    <source>
        <dbReference type="SAM" id="SignalP"/>
    </source>
</evidence>
<keyword evidence="9" id="KW-0808">Transferase</keyword>
<dbReference type="FunFam" id="1.10.510.10:FF:000358">
    <property type="entry name" value="Putative leucine-rich repeat receptor-like serine/threonine-protein kinase"/>
    <property type="match status" value="1"/>
</dbReference>
<protein>
    <recommendedName>
        <fullName evidence="4">non-specific serine/threonine protein kinase</fullName>
        <ecNumber evidence="4">2.7.11.1</ecNumber>
    </recommendedName>
</protein>
<dbReference type="GO" id="GO:0004674">
    <property type="term" value="F:protein serine/threonine kinase activity"/>
    <property type="evidence" value="ECO:0007669"/>
    <property type="project" value="UniProtKB-KW"/>
</dbReference>
<dbReference type="Pfam" id="PF00560">
    <property type="entry name" value="LRR_1"/>
    <property type="match status" value="9"/>
</dbReference>
<evidence type="ECO:0000256" key="16">
    <source>
        <dbReference type="ARBA" id="ARBA00022989"/>
    </source>
</evidence>
<dbReference type="InterPro" id="IPR003591">
    <property type="entry name" value="Leu-rich_rpt_typical-subtyp"/>
</dbReference>
<dbReference type="CDD" id="cd14066">
    <property type="entry name" value="STKc_IRAK"/>
    <property type="match status" value="1"/>
</dbReference>
<evidence type="ECO:0000256" key="18">
    <source>
        <dbReference type="ARBA" id="ARBA00023170"/>
    </source>
</evidence>
<reference evidence="26" key="1">
    <citation type="journal article" date="2016" name="Nat. Genet.">
        <title>A high-quality carrot genome assembly provides new insights into carotenoid accumulation and asterid genome evolution.</title>
        <authorList>
            <person name="Iorizzo M."/>
            <person name="Ellison S."/>
            <person name="Senalik D."/>
            <person name="Zeng P."/>
            <person name="Satapoomin P."/>
            <person name="Huang J."/>
            <person name="Bowman M."/>
            <person name="Iovene M."/>
            <person name="Sanseverino W."/>
            <person name="Cavagnaro P."/>
            <person name="Yildiz M."/>
            <person name="Macko-Podgorni A."/>
            <person name="Moranska E."/>
            <person name="Grzebelus E."/>
            <person name="Grzebelus D."/>
            <person name="Ashrafi H."/>
            <person name="Zheng Z."/>
            <person name="Cheng S."/>
            <person name="Spooner D."/>
            <person name="Van Deynze A."/>
            <person name="Simon P."/>
        </authorList>
    </citation>
    <scope>NUCLEOTIDE SEQUENCE</scope>
    <source>
        <tissue evidence="26">Leaf</tissue>
    </source>
</reference>
<keyword evidence="18" id="KW-0675">Receptor</keyword>
<keyword evidence="13 22" id="KW-0547">Nucleotide-binding</keyword>
<reference evidence="26" key="2">
    <citation type="submission" date="2022-03" db="EMBL/GenBank/DDBJ databases">
        <title>Draft title - Genomic analysis of global carrot germplasm unveils the trajectory of domestication and the origin of high carotenoid orange carrot.</title>
        <authorList>
            <person name="Iorizzo M."/>
            <person name="Ellison S."/>
            <person name="Senalik D."/>
            <person name="Macko-Podgorni A."/>
            <person name="Grzebelus D."/>
            <person name="Bostan H."/>
            <person name="Rolling W."/>
            <person name="Curaba J."/>
            <person name="Simon P."/>
        </authorList>
    </citation>
    <scope>NUCLEOTIDE SEQUENCE</scope>
    <source>
        <tissue evidence="26">Leaf</tissue>
    </source>
</reference>
<dbReference type="Gene3D" id="1.10.510.10">
    <property type="entry name" value="Transferase(Phosphotransferase) domain 1"/>
    <property type="match status" value="1"/>
</dbReference>
<evidence type="ECO:0000256" key="15">
    <source>
        <dbReference type="ARBA" id="ARBA00022840"/>
    </source>
</evidence>
<evidence type="ECO:0000256" key="1">
    <source>
        <dbReference type="ARBA" id="ARBA00004251"/>
    </source>
</evidence>
<dbReference type="Gene3D" id="3.80.10.10">
    <property type="entry name" value="Ribonuclease Inhibitor"/>
    <property type="match status" value="3"/>
</dbReference>
<dbReference type="GO" id="GO:0005524">
    <property type="term" value="F:ATP binding"/>
    <property type="evidence" value="ECO:0007669"/>
    <property type="project" value="UniProtKB-UniRule"/>
</dbReference>
<keyword evidence="6" id="KW-0723">Serine/threonine-protein kinase</keyword>
<evidence type="ECO:0000256" key="3">
    <source>
        <dbReference type="ARBA" id="ARBA00009592"/>
    </source>
</evidence>
<evidence type="ECO:0000259" key="25">
    <source>
        <dbReference type="PROSITE" id="PS50011"/>
    </source>
</evidence>
<feature type="signal peptide" evidence="24">
    <location>
        <begin position="1"/>
        <end position="27"/>
    </location>
</feature>
<feature type="binding site" evidence="22">
    <location>
        <position position="731"/>
    </location>
    <ligand>
        <name>ATP</name>
        <dbReference type="ChEBI" id="CHEBI:30616"/>
    </ligand>
</feature>
<dbReference type="SUPFAM" id="SSF52058">
    <property type="entry name" value="L domain-like"/>
    <property type="match status" value="2"/>
</dbReference>
<dbReference type="PROSITE" id="PS00107">
    <property type="entry name" value="PROTEIN_KINASE_ATP"/>
    <property type="match status" value="1"/>
</dbReference>
<dbReference type="Pfam" id="PF13855">
    <property type="entry name" value="LRR_8"/>
    <property type="match status" value="3"/>
</dbReference>
<dbReference type="InterPro" id="IPR013210">
    <property type="entry name" value="LRR_N_plant-typ"/>
</dbReference>
<dbReference type="AlphaFoldDB" id="A0AAF0WW40"/>
<comment type="similarity">
    <text evidence="2">Belongs to the protein kinase superfamily. Ser/Thr protein kinase family.</text>
</comment>
<keyword evidence="7" id="KW-0597">Phosphoprotein</keyword>
<keyword evidence="17 23" id="KW-0472">Membrane</keyword>
<dbReference type="GO" id="GO:0005886">
    <property type="term" value="C:plasma membrane"/>
    <property type="evidence" value="ECO:0007669"/>
    <property type="project" value="UniProtKB-SubCell"/>
</dbReference>
<evidence type="ECO:0000256" key="12">
    <source>
        <dbReference type="ARBA" id="ARBA00022737"/>
    </source>
</evidence>
<evidence type="ECO:0000256" key="17">
    <source>
        <dbReference type="ARBA" id="ARBA00023136"/>
    </source>
</evidence>
<dbReference type="SMART" id="SM00369">
    <property type="entry name" value="LRR_TYP"/>
    <property type="match status" value="8"/>
</dbReference>